<proteinExistence type="predicted"/>
<reference evidence="2 3" key="1">
    <citation type="submission" date="2019-12" db="EMBL/GenBank/DDBJ databases">
        <title>Chitinophaga sp. strain ysch24 (GDMCC 1.1355), whole genome shotgun sequence.</title>
        <authorList>
            <person name="Zhang X."/>
        </authorList>
    </citation>
    <scope>NUCLEOTIDE SEQUENCE [LARGE SCALE GENOMIC DNA]</scope>
    <source>
        <strain evidence="3">ysch24</strain>
    </source>
</reference>
<dbReference type="Proteomes" id="UP000461730">
    <property type="component" value="Unassembled WGS sequence"/>
</dbReference>
<keyword evidence="1" id="KW-0812">Transmembrane</keyword>
<keyword evidence="1" id="KW-1133">Transmembrane helix</keyword>
<dbReference type="InterPro" id="IPR027417">
    <property type="entry name" value="P-loop_NTPase"/>
</dbReference>
<evidence type="ECO:0000256" key="1">
    <source>
        <dbReference type="SAM" id="Phobius"/>
    </source>
</evidence>
<dbReference type="RefSeq" id="WP_157305272.1">
    <property type="nucleotide sequence ID" value="NZ_WRXN01000002.1"/>
</dbReference>
<name>A0A7K1U0F5_9BACT</name>
<evidence type="ECO:0000313" key="3">
    <source>
        <dbReference type="Proteomes" id="UP000461730"/>
    </source>
</evidence>
<dbReference type="EMBL" id="WRXN01000002">
    <property type="protein sequence ID" value="MVT07848.1"/>
    <property type="molecule type" value="Genomic_DNA"/>
</dbReference>
<accession>A0A7K1U0F5</accession>
<dbReference type="Gene3D" id="3.40.50.300">
    <property type="entry name" value="P-loop containing nucleotide triphosphate hydrolases"/>
    <property type="match status" value="1"/>
</dbReference>
<dbReference type="AlphaFoldDB" id="A0A7K1U0F5"/>
<keyword evidence="3" id="KW-1185">Reference proteome</keyword>
<feature type="transmembrane region" description="Helical" evidence="1">
    <location>
        <begin position="60"/>
        <end position="83"/>
    </location>
</feature>
<sequence>MSKADIIAKLRQDLLSLQGLRPASDPLNVGLGLIESAFPNDTFPTGAMHEFLSDTAEDAAATYGFIAAILAPLMQLGGACVWIRKTNKIFPPALTAFGIRPDQVIFIDQSNDRPTLWAAEEALKCPGLAAVILEIQDISLIASRRLQLAVEQSRVTGFIIRYKPRSLHTIASVAQWRIQAYASVSHNGMPGLGFPRWQIELLRVRNGKPGKWLTEYMDGRLLPVVSEAAQIIPEQNVRRKIG</sequence>
<comment type="caution">
    <text evidence="2">The sequence shown here is derived from an EMBL/GenBank/DDBJ whole genome shotgun (WGS) entry which is preliminary data.</text>
</comment>
<protein>
    <submittedName>
        <fullName evidence="2">Error-prone repair protein ImuA</fullName>
    </submittedName>
</protein>
<dbReference type="SUPFAM" id="SSF52540">
    <property type="entry name" value="P-loop containing nucleoside triphosphate hydrolases"/>
    <property type="match status" value="1"/>
</dbReference>
<gene>
    <name evidence="2" type="ORF">GO493_06215</name>
</gene>
<organism evidence="2 3">
    <name type="scientific">Chitinophaga tropicalis</name>
    <dbReference type="NCBI Taxonomy" id="2683588"/>
    <lineage>
        <taxon>Bacteria</taxon>
        <taxon>Pseudomonadati</taxon>
        <taxon>Bacteroidota</taxon>
        <taxon>Chitinophagia</taxon>
        <taxon>Chitinophagales</taxon>
        <taxon>Chitinophagaceae</taxon>
        <taxon>Chitinophaga</taxon>
    </lineage>
</organism>
<keyword evidence="1" id="KW-0472">Membrane</keyword>
<evidence type="ECO:0000313" key="2">
    <source>
        <dbReference type="EMBL" id="MVT07848.1"/>
    </source>
</evidence>